<sequence length="162" mass="18239">MRYCQVFASRVVPGKSLASIRRKPANVYIDADNVSPLCARHAIEYAKNNFSIKKLSAYTDWRNRSKGMQSICDSFGVEQIQVGNAPGKNSSDIRMVVDVMQSLLTEQVENYVLVTNDSDFRHLLLRIREMGSTSTVFNCAPTCSKFLAGWCDIQISEHLPKQ</sequence>
<protein>
    <submittedName>
        <fullName evidence="2">LabA-like/DUF88 superfamily protein</fullName>
    </submittedName>
</protein>
<organism evidence="2">
    <name type="scientific">Tetraselmis virus 1</name>
    <dbReference type="NCBI Taxonomy" id="2060617"/>
    <lineage>
        <taxon>Viruses</taxon>
        <taxon>Varidnaviria</taxon>
        <taxon>Bamfordvirae</taxon>
        <taxon>Nucleocytoviricota</taxon>
        <taxon>Megaviricetes</taxon>
        <taxon>Imitervirales</taxon>
        <taxon>Allomimiviridae</taxon>
        <taxon>Oceanusvirus</taxon>
        <taxon>Oceanusvirus kaneohense</taxon>
    </lineage>
</organism>
<dbReference type="Gene3D" id="3.40.50.1010">
    <property type="entry name" value="5'-nuclease"/>
    <property type="match status" value="1"/>
</dbReference>
<dbReference type="InterPro" id="IPR021139">
    <property type="entry name" value="NYN"/>
</dbReference>
<evidence type="ECO:0000313" key="2">
    <source>
        <dbReference type="EMBL" id="AUF82533.1"/>
    </source>
</evidence>
<dbReference type="CDD" id="cd11297">
    <property type="entry name" value="PIN_LabA-like_N_1"/>
    <property type="match status" value="1"/>
</dbReference>
<dbReference type="GO" id="GO:0004540">
    <property type="term" value="F:RNA nuclease activity"/>
    <property type="evidence" value="ECO:0007669"/>
    <property type="project" value="InterPro"/>
</dbReference>
<dbReference type="PANTHER" id="PTHR35811">
    <property type="entry name" value="SLR1870 PROTEIN"/>
    <property type="match status" value="1"/>
</dbReference>
<dbReference type="Proteomes" id="UP000244773">
    <property type="component" value="Segment"/>
</dbReference>
<feature type="domain" description="NYN" evidence="1">
    <location>
        <begin position="26"/>
        <end position="138"/>
    </location>
</feature>
<dbReference type="PANTHER" id="PTHR35811:SF1">
    <property type="entry name" value="HTH OST-TYPE DOMAIN-CONTAINING PROTEIN"/>
    <property type="match status" value="1"/>
</dbReference>
<keyword evidence="3" id="KW-1185">Reference proteome</keyword>
<gene>
    <name evidence="2" type="ORF">TetV_451</name>
</gene>
<evidence type="ECO:0000313" key="3">
    <source>
        <dbReference type="Proteomes" id="UP000244773"/>
    </source>
</evidence>
<dbReference type="Pfam" id="PF01936">
    <property type="entry name" value="NYN"/>
    <property type="match status" value="1"/>
</dbReference>
<dbReference type="EMBL" id="KY322437">
    <property type="protein sequence ID" value="AUF82533.1"/>
    <property type="molecule type" value="Genomic_DNA"/>
</dbReference>
<reference evidence="2" key="1">
    <citation type="journal article" date="2018" name="Virology">
        <title>A giant virus infecting green algae encodes key fermentation genes.</title>
        <authorList>
            <person name="Schvarcz C.R."/>
            <person name="Steward G.F."/>
        </authorList>
    </citation>
    <scope>NUCLEOTIDE SEQUENCE [LARGE SCALE GENOMIC DNA]</scope>
</reference>
<name>A0A2P0VNQ4_9VIRU</name>
<proteinExistence type="predicted"/>
<evidence type="ECO:0000259" key="1">
    <source>
        <dbReference type="Pfam" id="PF01936"/>
    </source>
</evidence>
<accession>A0A2P0VNQ4</accession>